<evidence type="ECO:0000313" key="3">
    <source>
        <dbReference type="Proteomes" id="UP000604825"/>
    </source>
</evidence>
<dbReference type="Pfam" id="PF14009">
    <property type="entry name" value="PADRE"/>
    <property type="match status" value="1"/>
</dbReference>
<sequence>MGNCQCQAAEVATVLIQHPGGGRTERAYWALSAAAVMAANPGHYVAAVITTTAPQPAAGDGAAASSAPATVKHLKLLRPDDTLLLGRVYRLVSFEEVLREFASKRQVKLSRVTVRAKDEAEDAKPASKHRRRRARASAGGGGGGERKESSERSLAKVMRQTEEELGPEAGPSSGPSAKHADTPSDADLDAELEALLPHGALVGRRAARQWSPALQSIAEG</sequence>
<keyword evidence="3" id="KW-1185">Reference proteome</keyword>
<dbReference type="AlphaFoldDB" id="A0A811M728"/>
<feature type="compositionally biased region" description="Basic and acidic residues" evidence="1">
    <location>
        <begin position="115"/>
        <end position="125"/>
    </location>
</feature>
<feature type="region of interest" description="Disordered" evidence="1">
    <location>
        <begin position="109"/>
        <end position="192"/>
    </location>
</feature>
<dbReference type="PANTHER" id="PTHR33413">
    <property type="entry name" value="EXPRESSED PROTEIN"/>
    <property type="match status" value="1"/>
</dbReference>
<proteinExistence type="predicted"/>
<feature type="compositionally biased region" description="Basic residues" evidence="1">
    <location>
        <begin position="126"/>
        <end position="135"/>
    </location>
</feature>
<reference evidence="2" key="1">
    <citation type="submission" date="2020-10" db="EMBL/GenBank/DDBJ databases">
        <authorList>
            <person name="Han B."/>
            <person name="Lu T."/>
            <person name="Zhao Q."/>
            <person name="Huang X."/>
            <person name="Zhao Y."/>
        </authorList>
    </citation>
    <scope>NUCLEOTIDE SEQUENCE</scope>
</reference>
<evidence type="ECO:0000313" key="2">
    <source>
        <dbReference type="EMBL" id="CAD6202509.1"/>
    </source>
</evidence>
<comment type="caution">
    <text evidence="2">The sequence shown here is derived from an EMBL/GenBank/DDBJ whole genome shotgun (WGS) entry which is preliminary data.</text>
</comment>
<dbReference type="OrthoDB" id="747498at2759"/>
<gene>
    <name evidence="2" type="ORF">NCGR_LOCUS797</name>
</gene>
<accession>A0A811M728</accession>
<dbReference type="Proteomes" id="UP000604825">
    <property type="component" value="Unassembled WGS sequence"/>
</dbReference>
<dbReference type="EMBL" id="CAJGYO010000001">
    <property type="protein sequence ID" value="CAD6202509.1"/>
    <property type="molecule type" value="Genomic_DNA"/>
</dbReference>
<evidence type="ECO:0000256" key="1">
    <source>
        <dbReference type="SAM" id="MobiDB-lite"/>
    </source>
</evidence>
<name>A0A811M728_9POAL</name>
<dbReference type="InterPro" id="IPR025322">
    <property type="entry name" value="PADRE_dom"/>
</dbReference>
<protein>
    <submittedName>
        <fullName evidence="2">Uncharacterized protein</fullName>
    </submittedName>
</protein>
<organism evidence="2 3">
    <name type="scientific">Miscanthus lutarioriparius</name>
    <dbReference type="NCBI Taxonomy" id="422564"/>
    <lineage>
        <taxon>Eukaryota</taxon>
        <taxon>Viridiplantae</taxon>
        <taxon>Streptophyta</taxon>
        <taxon>Embryophyta</taxon>
        <taxon>Tracheophyta</taxon>
        <taxon>Spermatophyta</taxon>
        <taxon>Magnoliopsida</taxon>
        <taxon>Liliopsida</taxon>
        <taxon>Poales</taxon>
        <taxon>Poaceae</taxon>
        <taxon>PACMAD clade</taxon>
        <taxon>Panicoideae</taxon>
        <taxon>Andropogonodae</taxon>
        <taxon>Andropogoneae</taxon>
        <taxon>Saccharinae</taxon>
        <taxon>Miscanthus</taxon>
    </lineage>
</organism>
<feature type="compositionally biased region" description="Basic and acidic residues" evidence="1">
    <location>
        <begin position="144"/>
        <end position="162"/>
    </location>
</feature>
<dbReference type="PANTHER" id="PTHR33413:SF1">
    <property type="entry name" value="EXPRESSED PROTEIN"/>
    <property type="match status" value="1"/>
</dbReference>